<protein>
    <submittedName>
        <fullName evidence="3">Biotin attachment protein</fullName>
    </submittedName>
</protein>
<dbReference type="Pfam" id="PF00364">
    <property type="entry name" value="Biotin_lipoyl"/>
    <property type="match status" value="1"/>
</dbReference>
<dbReference type="PROSITE" id="PS00189">
    <property type="entry name" value="LIPOYL"/>
    <property type="match status" value="1"/>
</dbReference>
<feature type="domain" description="Lipoyl-binding" evidence="2">
    <location>
        <begin position="2"/>
        <end position="81"/>
    </location>
</feature>
<organism evidence="3 4">
    <name type="scientific">Halobacterium bonnevillei</name>
    <dbReference type="NCBI Taxonomy" id="2692200"/>
    <lineage>
        <taxon>Archaea</taxon>
        <taxon>Methanobacteriati</taxon>
        <taxon>Methanobacteriota</taxon>
        <taxon>Stenosarchaea group</taxon>
        <taxon>Halobacteria</taxon>
        <taxon>Halobacteriales</taxon>
        <taxon>Halobacteriaceae</taxon>
        <taxon>Halobacterium</taxon>
    </lineage>
</organism>
<evidence type="ECO:0000313" key="3">
    <source>
        <dbReference type="EMBL" id="MXR21685.1"/>
    </source>
</evidence>
<dbReference type="RefSeq" id="WP_159527131.1">
    <property type="nucleotide sequence ID" value="NZ_WUUU01000138.1"/>
</dbReference>
<dbReference type="SUPFAM" id="SSF51230">
    <property type="entry name" value="Single hybrid motif"/>
    <property type="match status" value="1"/>
</dbReference>
<dbReference type="Proteomes" id="UP000471521">
    <property type="component" value="Unassembled WGS sequence"/>
</dbReference>
<name>A0A6B0SJ55_9EURY</name>
<gene>
    <name evidence="3" type="ORF">GRX66_14105</name>
</gene>
<dbReference type="InterPro" id="IPR003016">
    <property type="entry name" value="2-oxoA_DH_lipoyl-BS"/>
</dbReference>
<dbReference type="InterPro" id="IPR011053">
    <property type="entry name" value="Single_hybrid_motif"/>
</dbReference>
<keyword evidence="4" id="KW-1185">Reference proteome</keyword>
<accession>A0A6B0SJ55</accession>
<dbReference type="PROSITE" id="PS50968">
    <property type="entry name" value="BIOTINYL_LIPOYL"/>
    <property type="match status" value="1"/>
</dbReference>
<sequence>MTAAIDSTAVWPDDAEDVDEGVVSNWFVREGGHVEAGETVCEIQIEKVSVDVPAPESGTLVERTVGENEEFRRGDVLGRIETES</sequence>
<proteinExistence type="predicted"/>
<comment type="caution">
    <text evidence="3">The sequence shown here is derived from an EMBL/GenBank/DDBJ whole genome shotgun (WGS) entry which is preliminary data.</text>
</comment>
<reference evidence="3 4" key="1">
    <citation type="submission" date="2019-12" db="EMBL/GenBank/DDBJ databases">
        <title>Isolation and characterization of three novel carbon monoxide-oxidizing members of Halobacteria from salione crusts and soils.</title>
        <authorList>
            <person name="Myers M.R."/>
            <person name="King G.M."/>
        </authorList>
    </citation>
    <scope>NUCLEOTIDE SEQUENCE [LARGE SCALE GENOMIC DNA]</scope>
    <source>
        <strain evidence="3 4">PCN9</strain>
    </source>
</reference>
<keyword evidence="1" id="KW-0450">Lipoyl</keyword>
<dbReference type="Gene3D" id="2.40.50.100">
    <property type="match status" value="1"/>
</dbReference>
<dbReference type="EMBL" id="WUUU01000138">
    <property type="protein sequence ID" value="MXR21685.1"/>
    <property type="molecule type" value="Genomic_DNA"/>
</dbReference>
<dbReference type="AlphaFoldDB" id="A0A6B0SJ55"/>
<dbReference type="CDD" id="cd06849">
    <property type="entry name" value="lipoyl_domain"/>
    <property type="match status" value="1"/>
</dbReference>
<dbReference type="OrthoDB" id="161307at2157"/>
<evidence type="ECO:0000259" key="2">
    <source>
        <dbReference type="PROSITE" id="PS50968"/>
    </source>
</evidence>
<dbReference type="InterPro" id="IPR000089">
    <property type="entry name" value="Biotin_lipoyl"/>
</dbReference>
<evidence type="ECO:0000313" key="4">
    <source>
        <dbReference type="Proteomes" id="UP000471521"/>
    </source>
</evidence>
<evidence type="ECO:0000256" key="1">
    <source>
        <dbReference type="ARBA" id="ARBA00022823"/>
    </source>
</evidence>